<evidence type="ECO:0000313" key="1">
    <source>
        <dbReference type="EMBL" id="ALL42213.1"/>
    </source>
</evidence>
<name>A0A189PG86_AERSS</name>
<reference evidence="1" key="1">
    <citation type="submission" date="2015-06" db="EMBL/GenBank/DDBJ databases">
        <title>Antimicrobial resistance-carrying plasmid pAsa4 variants found in Aeromonas salmonicida subsp. salmonicida: general architecture, construction blocks and gene elimination.</title>
        <authorList>
            <person name="Tanaka K.H."/>
            <person name="Vincent A.T."/>
            <person name="Trudel M.V."/>
            <person name="Paquet V.E."/>
            <person name="Frenette M."/>
            <person name="Charette S.J."/>
        </authorList>
    </citation>
    <scope>NUCLEOTIDE SEQUENCE</scope>
    <source>
        <strain evidence="1">01-B522</strain>
        <plasmid evidence="1">pAsa4b</plasmid>
    </source>
</reference>
<dbReference type="OMA" id="CEMRIWG"/>
<organism evidence="1">
    <name type="scientific">Aeromonas salmonicida subsp. salmonicida</name>
    <dbReference type="NCBI Taxonomy" id="29491"/>
    <lineage>
        <taxon>Bacteria</taxon>
        <taxon>Pseudomonadati</taxon>
        <taxon>Pseudomonadota</taxon>
        <taxon>Gammaproteobacteria</taxon>
        <taxon>Aeromonadales</taxon>
        <taxon>Aeromonadaceae</taxon>
        <taxon>Aeromonas</taxon>
    </lineage>
</organism>
<proteinExistence type="predicted"/>
<dbReference type="AlphaFoldDB" id="A0A189PG86"/>
<dbReference type="RefSeq" id="WP_011899386.1">
    <property type="nucleotide sequence ID" value="NZ_JBANEX010000124.1"/>
</dbReference>
<dbReference type="PATRIC" id="fig|29491.15.peg.36"/>
<protein>
    <submittedName>
        <fullName evidence="1">Uncharacterized protein</fullName>
    </submittedName>
</protein>
<dbReference type="EMBL" id="KT033469">
    <property type="protein sequence ID" value="ALL42213.1"/>
    <property type="molecule type" value="Genomic_DNA"/>
</dbReference>
<sequence>MTNIEKIKAEMLSISKKTKLPEFYVEDLSKDLSLVETFSGHKLVWVLRTCGSALVPTKVGVHPTHVTHWIWGNSGQQIMTYSVDALSGVIEKIDFEEAERMIMQPPRQLTLSLGREAISKQVNQVLAIGCDLKVWGVFESPSNVDSIGGWAQWQQYFLASGNHLMADFVGKAIRFTSQRL</sequence>
<keyword evidence="1" id="KW-0614">Plasmid</keyword>
<accession>A0A189PG86</accession>
<geneLocation type="plasmid" evidence="1">
    <name>pAsa4b</name>
</geneLocation>